<evidence type="ECO:0000256" key="1">
    <source>
        <dbReference type="SAM" id="MobiDB-lite"/>
    </source>
</evidence>
<evidence type="ECO:0000313" key="4">
    <source>
        <dbReference type="Proteomes" id="UP000654370"/>
    </source>
</evidence>
<dbReference type="EMBL" id="JAEPQZ010000007">
    <property type="protein sequence ID" value="KAG2178968.1"/>
    <property type="molecule type" value="Genomic_DNA"/>
</dbReference>
<feature type="compositionally biased region" description="Polar residues" evidence="1">
    <location>
        <begin position="213"/>
        <end position="226"/>
    </location>
</feature>
<feature type="region of interest" description="Disordered" evidence="1">
    <location>
        <begin position="71"/>
        <end position="226"/>
    </location>
</feature>
<feature type="region of interest" description="Disordered" evidence="1">
    <location>
        <begin position="362"/>
        <end position="382"/>
    </location>
</feature>
<dbReference type="AlphaFoldDB" id="A0A8H7PRP6"/>
<dbReference type="InterPro" id="IPR031722">
    <property type="entry name" value="Coilin_N"/>
</dbReference>
<organism evidence="3 4">
    <name type="scientific">Mortierella isabellina</name>
    <name type="common">Filamentous fungus</name>
    <name type="synonym">Umbelopsis isabellina</name>
    <dbReference type="NCBI Taxonomy" id="91625"/>
    <lineage>
        <taxon>Eukaryota</taxon>
        <taxon>Fungi</taxon>
        <taxon>Fungi incertae sedis</taxon>
        <taxon>Mucoromycota</taxon>
        <taxon>Mucoromycotina</taxon>
        <taxon>Umbelopsidomycetes</taxon>
        <taxon>Umbelopsidales</taxon>
        <taxon>Umbelopsidaceae</taxon>
        <taxon>Umbelopsis</taxon>
    </lineage>
</organism>
<gene>
    <name evidence="3" type="ORF">INT43_001815</name>
</gene>
<evidence type="ECO:0000313" key="3">
    <source>
        <dbReference type="EMBL" id="KAG2178968.1"/>
    </source>
</evidence>
<evidence type="ECO:0000259" key="2">
    <source>
        <dbReference type="Pfam" id="PF15862"/>
    </source>
</evidence>
<name>A0A8H7PRP6_MORIS</name>
<sequence>MRIKLAFATPLPHLKCWFYASRDKVTTVHRLQEAIAKEFSIEYPLLLEIDNFRLMPRNQIAGLVRNEDLITQSQSHPRRRADKQRRPQKKERYVVEKNVPKTVESKKVKRQRRDEEPVKHKAKKSKHTKSESDKVRKVKTRPAIVEPKRSKAPLKDVKEKRDRSHESPAAVVPTLEVAQPAASSPSKTLPGEGTFRTRSRNQRRRKLKKATVNEGTSSHADVEQSELNQEQYVSAVPQRIQPTAPEPVAEESLPPTSLLKQNRNKKRGFLDQMQKANKEHIRFDPTANANDQDVGGTAIITTIDLDPAGGRYDLRRKQEKKYPVQKAPRVVTANHQQSLVDSGVEDLDGNTMLDESPEDVLVDDSPDFQGNYHESTQPESADMEEEIDYDTCPVVNFTTHLPQVLDVLAIKEVVVKDFDIVDGTITVEHLGLTDKALRQGGRFELDSDREQTRDVDVDDDDDSIVTLLKTDIVDMRRIR</sequence>
<dbReference type="Proteomes" id="UP000654370">
    <property type="component" value="Unassembled WGS sequence"/>
</dbReference>
<feature type="domain" description="Coilin N-terminal" evidence="2">
    <location>
        <begin position="1"/>
        <end position="134"/>
    </location>
</feature>
<proteinExistence type="predicted"/>
<dbReference type="Pfam" id="PF15862">
    <property type="entry name" value="Coilin_N"/>
    <property type="match status" value="1"/>
</dbReference>
<protein>
    <recommendedName>
        <fullName evidence="2">Coilin N-terminal domain-containing protein</fullName>
    </recommendedName>
</protein>
<reference evidence="3" key="1">
    <citation type="submission" date="2020-12" db="EMBL/GenBank/DDBJ databases">
        <title>Metabolic potential, ecology and presence of endohyphal bacteria is reflected in genomic diversity of Mucoromycotina.</title>
        <authorList>
            <person name="Muszewska A."/>
            <person name="Okrasinska A."/>
            <person name="Steczkiewicz K."/>
            <person name="Drgas O."/>
            <person name="Orlowska M."/>
            <person name="Perlinska-Lenart U."/>
            <person name="Aleksandrzak-Piekarczyk T."/>
            <person name="Szatraj K."/>
            <person name="Zielenkiewicz U."/>
            <person name="Pilsyk S."/>
            <person name="Malc E."/>
            <person name="Mieczkowski P."/>
            <person name="Kruszewska J.S."/>
            <person name="Biernat P."/>
            <person name="Pawlowska J."/>
        </authorList>
    </citation>
    <scope>NUCLEOTIDE SEQUENCE</scope>
    <source>
        <strain evidence="3">WA0000067209</strain>
    </source>
</reference>
<dbReference type="OrthoDB" id="74813at2759"/>
<comment type="caution">
    <text evidence="3">The sequence shown here is derived from an EMBL/GenBank/DDBJ whole genome shotgun (WGS) entry which is preliminary data.</text>
</comment>
<feature type="compositionally biased region" description="Basic residues" evidence="1">
    <location>
        <begin position="76"/>
        <end position="89"/>
    </location>
</feature>
<feature type="compositionally biased region" description="Basic and acidic residues" evidence="1">
    <location>
        <begin position="146"/>
        <end position="166"/>
    </location>
</feature>
<accession>A0A8H7PRP6</accession>
<keyword evidence="4" id="KW-1185">Reference proteome</keyword>
<feature type="compositionally biased region" description="Basic residues" evidence="1">
    <location>
        <begin position="197"/>
        <end position="209"/>
    </location>
</feature>
<feature type="compositionally biased region" description="Basic and acidic residues" evidence="1">
    <location>
        <begin position="90"/>
        <end position="119"/>
    </location>
</feature>